<reference evidence="9" key="1">
    <citation type="submission" date="2021-01" db="EMBL/GenBank/DDBJ databases">
        <authorList>
            <person name="Corre E."/>
            <person name="Pelletier E."/>
            <person name="Niang G."/>
            <person name="Scheremetjew M."/>
            <person name="Finn R."/>
            <person name="Kale V."/>
            <person name="Holt S."/>
            <person name="Cochrane G."/>
            <person name="Meng A."/>
            <person name="Brown T."/>
            <person name="Cohen L."/>
        </authorList>
    </citation>
    <scope>NUCLEOTIDE SEQUENCE</scope>
    <source>
        <strain evidence="9">CCMP 2712</strain>
    </source>
</reference>
<evidence type="ECO:0000256" key="1">
    <source>
        <dbReference type="ARBA" id="ARBA00004049"/>
    </source>
</evidence>
<proteinExistence type="predicted"/>
<evidence type="ECO:0000256" key="4">
    <source>
        <dbReference type="ARBA" id="ARBA00023125"/>
    </source>
</evidence>
<evidence type="ECO:0000256" key="2">
    <source>
        <dbReference type="ARBA" id="ARBA00023015"/>
    </source>
</evidence>
<evidence type="ECO:0000256" key="7">
    <source>
        <dbReference type="SAM" id="MobiDB-lite"/>
    </source>
</evidence>
<sequence length="546" mass="57199">MPTTKDFKLEELSKYFHMPEKAVAKELGICLTSLKKLCRSYGITRWPFRKLKSIQRTLAKVQDETSPGMASQIQNAGLGQDAASKDAPKPVPGSHPQPIEGEGHTPSSSGRGGVVKKRKAYQLGGKTLMLTEEEKSIYELTIGKSGTDLKVSPAAAAAAASSSSYNLANVQSSSDSAVSSSKAIPAASPPVSTTSSQEDKAFACNAVGASLHIRNWANLWTQEHLQKRLLEPLGGTSLSLSPNQQIAYLNFENDRTAQRAELICRAAAAAAEKNMKAQIASRSSSPAQRGSYSANPSSGRPSMSPTQEASQAVRIVLPTTLQKQFGSSSSAQVKVEVPMPKNLKEQLEIANQKQIKLEIPVVSSVMPTDPGSSSGPMSGGHSPVFKSTPTTPPTSFTNYLFESNYDGTSFGSMLMPPSTSSGLHFDFPESGSNYVSTSCVEVSSTSIMGGPDDMTMALMAGTTMSGTQLGDSVVSGEHLSLDDDSGFITRSPPCSLNSSCPRSDNPHSLTTSVLKSDSSGPSSGASQSNAGGNSPTASPSGEGKGI</sequence>
<dbReference type="Pfam" id="PF02042">
    <property type="entry name" value="RWP-RK"/>
    <property type="match status" value="1"/>
</dbReference>
<feature type="compositionally biased region" description="Polar residues" evidence="7">
    <location>
        <begin position="64"/>
        <end position="77"/>
    </location>
</feature>
<feature type="compositionally biased region" description="Polar residues" evidence="7">
    <location>
        <begin position="281"/>
        <end position="310"/>
    </location>
</feature>
<name>A0A7S4L9R7_GUITH</name>
<protein>
    <recommendedName>
        <fullName evidence="8">RWP-RK domain-containing protein</fullName>
    </recommendedName>
</protein>
<dbReference type="PROSITE" id="PS51519">
    <property type="entry name" value="RWP_RK"/>
    <property type="match status" value="1"/>
</dbReference>
<evidence type="ECO:0000259" key="8">
    <source>
        <dbReference type="PROSITE" id="PS51519"/>
    </source>
</evidence>
<dbReference type="PANTHER" id="PTHR46373:SF2">
    <property type="entry name" value="RWP-RK DOMAIN-CONTAINING PROTEIN"/>
    <property type="match status" value="1"/>
</dbReference>
<evidence type="ECO:0000313" key="9">
    <source>
        <dbReference type="EMBL" id="CAE2319028.1"/>
    </source>
</evidence>
<dbReference type="GO" id="GO:0003677">
    <property type="term" value="F:DNA binding"/>
    <property type="evidence" value="ECO:0007669"/>
    <property type="project" value="UniProtKB-KW"/>
</dbReference>
<feature type="region of interest" description="Disordered" evidence="7">
    <location>
        <begin position="62"/>
        <end position="115"/>
    </location>
</feature>
<feature type="compositionally biased region" description="Low complexity" evidence="7">
    <location>
        <begin position="370"/>
        <end position="383"/>
    </location>
</feature>
<dbReference type="PANTHER" id="PTHR46373">
    <property type="entry name" value="PROTEIN RKD4"/>
    <property type="match status" value="1"/>
</dbReference>
<feature type="compositionally biased region" description="Polar residues" evidence="7">
    <location>
        <begin position="496"/>
        <end position="515"/>
    </location>
</feature>
<feature type="region of interest" description="Disordered" evidence="7">
    <location>
        <begin position="366"/>
        <end position="390"/>
    </location>
</feature>
<evidence type="ECO:0000256" key="6">
    <source>
        <dbReference type="ARBA" id="ARBA00023242"/>
    </source>
</evidence>
<feature type="domain" description="RWP-RK" evidence="8">
    <location>
        <begin position="1"/>
        <end position="75"/>
    </location>
</feature>
<evidence type="ECO:0000256" key="3">
    <source>
        <dbReference type="ARBA" id="ARBA00023054"/>
    </source>
</evidence>
<evidence type="ECO:0000256" key="5">
    <source>
        <dbReference type="ARBA" id="ARBA00023163"/>
    </source>
</evidence>
<keyword evidence="3" id="KW-0175">Coiled coil</keyword>
<keyword evidence="2" id="KW-0805">Transcription regulation</keyword>
<dbReference type="AlphaFoldDB" id="A0A7S4L9R7"/>
<feature type="region of interest" description="Disordered" evidence="7">
    <location>
        <begin position="277"/>
        <end position="310"/>
    </location>
</feature>
<accession>A0A7S4L9R7</accession>
<keyword evidence="6" id="KW-0539">Nucleus</keyword>
<dbReference type="GO" id="GO:0003700">
    <property type="term" value="F:DNA-binding transcription factor activity"/>
    <property type="evidence" value="ECO:0007669"/>
    <property type="project" value="InterPro"/>
</dbReference>
<organism evidence="9">
    <name type="scientific">Guillardia theta</name>
    <name type="common">Cryptophyte</name>
    <name type="synonym">Cryptomonas phi</name>
    <dbReference type="NCBI Taxonomy" id="55529"/>
    <lineage>
        <taxon>Eukaryota</taxon>
        <taxon>Cryptophyceae</taxon>
        <taxon>Pyrenomonadales</taxon>
        <taxon>Geminigeraceae</taxon>
        <taxon>Guillardia</taxon>
    </lineage>
</organism>
<dbReference type="InterPro" id="IPR044607">
    <property type="entry name" value="RKD-like"/>
</dbReference>
<dbReference type="InterPro" id="IPR003035">
    <property type="entry name" value="RWP-RK_dom"/>
</dbReference>
<feature type="compositionally biased region" description="Low complexity" evidence="7">
    <location>
        <begin position="516"/>
        <end position="535"/>
    </location>
</feature>
<gene>
    <name evidence="9" type="ORF">GTHE00462_LOCUS26044</name>
</gene>
<keyword evidence="5" id="KW-0804">Transcription</keyword>
<feature type="region of interest" description="Disordered" evidence="7">
    <location>
        <begin position="496"/>
        <end position="546"/>
    </location>
</feature>
<dbReference type="EMBL" id="HBKN01033457">
    <property type="protein sequence ID" value="CAE2319028.1"/>
    <property type="molecule type" value="Transcribed_RNA"/>
</dbReference>
<comment type="function">
    <text evidence="1">Putative transcription factor.</text>
</comment>
<keyword evidence="4" id="KW-0238">DNA-binding</keyword>